<feature type="region of interest" description="Disordered" evidence="1">
    <location>
        <begin position="286"/>
        <end position="307"/>
    </location>
</feature>
<dbReference type="Proteomes" id="UP000318313">
    <property type="component" value="Chromosome"/>
</dbReference>
<feature type="compositionally biased region" description="Basic and acidic residues" evidence="1">
    <location>
        <begin position="489"/>
        <end position="499"/>
    </location>
</feature>
<dbReference type="AlphaFoldDB" id="A0A518IIL9"/>
<dbReference type="KEGG" id="gfm:Enr17x_50060"/>
<gene>
    <name evidence="3" type="ORF">Enr17x_50060</name>
</gene>
<feature type="signal peptide" evidence="2">
    <location>
        <begin position="1"/>
        <end position="26"/>
    </location>
</feature>
<reference evidence="3 4" key="1">
    <citation type="submission" date="2019-03" db="EMBL/GenBank/DDBJ databases">
        <title>Deep-cultivation of Planctomycetes and their phenomic and genomic characterization uncovers novel biology.</title>
        <authorList>
            <person name="Wiegand S."/>
            <person name="Jogler M."/>
            <person name="Boedeker C."/>
            <person name="Pinto D."/>
            <person name="Vollmers J."/>
            <person name="Rivas-Marin E."/>
            <person name="Kohn T."/>
            <person name="Peeters S.H."/>
            <person name="Heuer A."/>
            <person name="Rast P."/>
            <person name="Oberbeckmann S."/>
            <person name="Bunk B."/>
            <person name="Jeske O."/>
            <person name="Meyerdierks A."/>
            <person name="Storesund J.E."/>
            <person name="Kallscheuer N."/>
            <person name="Luecker S."/>
            <person name="Lage O.M."/>
            <person name="Pohl T."/>
            <person name="Merkel B.J."/>
            <person name="Hornburger P."/>
            <person name="Mueller R.-W."/>
            <person name="Bruemmer F."/>
            <person name="Labrenz M."/>
            <person name="Spormann A.M."/>
            <person name="Op den Camp H."/>
            <person name="Overmann J."/>
            <person name="Amann R."/>
            <person name="Jetten M.S.M."/>
            <person name="Mascher T."/>
            <person name="Medema M.H."/>
            <person name="Devos D.P."/>
            <person name="Kaster A.-K."/>
            <person name="Ovreas L."/>
            <person name="Rohde M."/>
            <person name="Galperin M.Y."/>
            <person name="Jogler C."/>
        </authorList>
    </citation>
    <scope>NUCLEOTIDE SEQUENCE [LARGE SCALE GENOMIC DNA]</scope>
    <source>
        <strain evidence="3 4">Enr17</strain>
    </source>
</reference>
<feature type="region of interest" description="Disordered" evidence="1">
    <location>
        <begin position="486"/>
        <end position="583"/>
    </location>
</feature>
<keyword evidence="2" id="KW-0732">Signal</keyword>
<feature type="region of interest" description="Disordered" evidence="1">
    <location>
        <begin position="325"/>
        <end position="362"/>
    </location>
</feature>
<feature type="compositionally biased region" description="Basic and acidic residues" evidence="1">
    <location>
        <begin position="507"/>
        <end position="518"/>
    </location>
</feature>
<feature type="compositionally biased region" description="Basic and acidic residues" evidence="1">
    <location>
        <begin position="527"/>
        <end position="547"/>
    </location>
</feature>
<sequence precursor="true">MFCWRLVNFRLLVMFLLAGSFNAAGAQTIYREIGPPQNQQRQTSVVGLLGEFHHCAAYEVSNQDLDLNKVISQSGGMTPQASGIIRIIRGGRISQDLFYSPNTDFPLMHGDVLIGLKSSANVIDVSSDQNRTGSQGIQQQTSPQLTQIAILNLIDRPVVFGVPHEIADLAGILRCLRQPLELYPQMAQAIKVIPPKRIHNNTDFKTKKLTSKLASGTVLVLGHSSGLDLTMVPRSLPGPRRLQPSHPLISDVPKVISRPAAVSAGSSPFRQANSVTEEALQIQHGVSHPEDIPQPLETTPSKNKNSELQLNGPVLQQTAASLTLVPKPNLSQAEKNAANSGDELTKPQNANSSTVPDLNLTVAPAPPVDSIQVLSDDDLPKFEDFEETAESSWPQWLSYLLMAVFAGGIWKYLQKRANRAPRQLKPHSVPTETADSEPATIITNWDSLPPLPKKSLLEQILENDIPVIEETPQIPTQTFIYGRHQTRSARIDQKEETLKGPHFTKQIKPEPVDSEKQDMTNSVSEAPETRKTEKTLKAPAFRFDRSHPKTTQPADEKVTPAKSAHSSASNQTQSAAAEANQNSGILDRVLQAMQGVMPK</sequence>
<protein>
    <submittedName>
        <fullName evidence="3">Uncharacterized protein</fullName>
    </submittedName>
</protein>
<keyword evidence="4" id="KW-1185">Reference proteome</keyword>
<name>A0A518IIL9_9PLAN</name>
<evidence type="ECO:0000256" key="2">
    <source>
        <dbReference type="SAM" id="SignalP"/>
    </source>
</evidence>
<evidence type="ECO:0000256" key="1">
    <source>
        <dbReference type="SAM" id="MobiDB-lite"/>
    </source>
</evidence>
<feature type="chain" id="PRO_5021718379" evidence="2">
    <location>
        <begin position="27"/>
        <end position="599"/>
    </location>
</feature>
<feature type="compositionally biased region" description="Polar residues" evidence="1">
    <location>
        <begin position="329"/>
        <end position="339"/>
    </location>
</feature>
<feature type="compositionally biased region" description="Low complexity" evidence="1">
    <location>
        <begin position="563"/>
        <end position="583"/>
    </location>
</feature>
<evidence type="ECO:0000313" key="3">
    <source>
        <dbReference type="EMBL" id="QDV52936.1"/>
    </source>
</evidence>
<feature type="compositionally biased region" description="Polar residues" evidence="1">
    <location>
        <begin position="346"/>
        <end position="356"/>
    </location>
</feature>
<evidence type="ECO:0000313" key="4">
    <source>
        <dbReference type="Proteomes" id="UP000318313"/>
    </source>
</evidence>
<feature type="compositionally biased region" description="Polar residues" evidence="1">
    <location>
        <begin position="296"/>
        <end position="307"/>
    </location>
</feature>
<accession>A0A518IIL9</accession>
<organism evidence="3 4">
    <name type="scientific">Gimesia fumaroli</name>
    <dbReference type="NCBI Taxonomy" id="2527976"/>
    <lineage>
        <taxon>Bacteria</taxon>
        <taxon>Pseudomonadati</taxon>
        <taxon>Planctomycetota</taxon>
        <taxon>Planctomycetia</taxon>
        <taxon>Planctomycetales</taxon>
        <taxon>Planctomycetaceae</taxon>
        <taxon>Gimesia</taxon>
    </lineage>
</organism>
<proteinExistence type="predicted"/>
<dbReference type="EMBL" id="CP037452">
    <property type="protein sequence ID" value="QDV52936.1"/>
    <property type="molecule type" value="Genomic_DNA"/>
</dbReference>